<feature type="compositionally biased region" description="Polar residues" evidence="1">
    <location>
        <begin position="283"/>
        <end position="295"/>
    </location>
</feature>
<dbReference type="InterPro" id="IPR036047">
    <property type="entry name" value="F-box-like_dom_sf"/>
</dbReference>
<dbReference type="RefSeq" id="XP_021844729.2">
    <property type="nucleotide sequence ID" value="XM_021989037.2"/>
</dbReference>
<protein>
    <submittedName>
        <fullName evidence="4">EID1-like F-box protein 3</fullName>
    </submittedName>
</protein>
<feature type="domain" description="F-box" evidence="2">
    <location>
        <begin position="30"/>
        <end position="70"/>
    </location>
</feature>
<dbReference type="GO" id="GO:0009738">
    <property type="term" value="P:abscisic acid-activated signaling pathway"/>
    <property type="evidence" value="ECO:0000318"/>
    <property type="project" value="GO_Central"/>
</dbReference>
<dbReference type="PANTHER" id="PTHR31348:SF3">
    <property type="entry name" value="EID1-LIKE F-BOX PROTEIN 3"/>
    <property type="match status" value="1"/>
</dbReference>
<dbReference type="Proteomes" id="UP000813463">
    <property type="component" value="Chromosome 5"/>
</dbReference>
<feature type="compositionally biased region" description="Acidic residues" evidence="1">
    <location>
        <begin position="254"/>
        <end position="266"/>
    </location>
</feature>
<evidence type="ECO:0000259" key="2">
    <source>
        <dbReference type="Pfam" id="PF12937"/>
    </source>
</evidence>
<accession>A0A9R0IAV9</accession>
<dbReference type="InterPro" id="IPR040267">
    <property type="entry name" value="EID1-like"/>
</dbReference>
<dbReference type="Pfam" id="PF12937">
    <property type="entry name" value="F-box-like"/>
    <property type="match status" value="1"/>
</dbReference>
<organism evidence="3 4">
    <name type="scientific">Spinacia oleracea</name>
    <name type="common">Spinach</name>
    <dbReference type="NCBI Taxonomy" id="3562"/>
    <lineage>
        <taxon>Eukaryota</taxon>
        <taxon>Viridiplantae</taxon>
        <taxon>Streptophyta</taxon>
        <taxon>Embryophyta</taxon>
        <taxon>Tracheophyta</taxon>
        <taxon>Spermatophyta</taxon>
        <taxon>Magnoliopsida</taxon>
        <taxon>eudicotyledons</taxon>
        <taxon>Gunneridae</taxon>
        <taxon>Pentapetalae</taxon>
        <taxon>Caryophyllales</taxon>
        <taxon>Chenopodiaceae</taxon>
        <taxon>Chenopodioideae</taxon>
        <taxon>Anserineae</taxon>
        <taxon>Spinacia</taxon>
    </lineage>
</organism>
<reference evidence="4" key="2">
    <citation type="submission" date="2025-08" db="UniProtKB">
        <authorList>
            <consortium name="RefSeq"/>
        </authorList>
    </citation>
    <scope>IDENTIFICATION</scope>
    <source>
        <tissue evidence="4">Leaf</tissue>
    </source>
</reference>
<dbReference type="SUPFAM" id="SSF81383">
    <property type="entry name" value="F-box domain"/>
    <property type="match status" value="1"/>
</dbReference>
<keyword evidence="3" id="KW-1185">Reference proteome</keyword>
<feature type="region of interest" description="Disordered" evidence="1">
    <location>
        <begin position="254"/>
        <end position="295"/>
    </location>
</feature>
<dbReference type="GeneID" id="110784586"/>
<dbReference type="GO" id="GO:0005634">
    <property type="term" value="C:nucleus"/>
    <property type="evidence" value="ECO:0000318"/>
    <property type="project" value="GO_Central"/>
</dbReference>
<reference evidence="3" key="1">
    <citation type="journal article" date="2021" name="Nat. Commun.">
        <title>Genomic analyses provide insights into spinach domestication and the genetic basis of agronomic traits.</title>
        <authorList>
            <person name="Cai X."/>
            <person name="Sun X."/>
            <person name="Xu C."/>
            <person name="Sun H."/>
            <person name="Wang X."/>
            <person name="Ge C."/>
            <person name="Zhang Z."/>
            <person name="Wang Q."/>
            <person name="Fei Z."/>
            <person name="Jiao C."/>
            <person name="Wang Q."/>
        </authorList>
    </citation>
    <scope>NUCLEOTIDE SEQUENCE [LARGE SCALE GENOMIC DNA]</scope>
    <source>
        <strain evidence="3">cv. Varoflay</strain>
    </source>
</reference>
<dbReference type="KEGG" id="soe:110784586"/>
<dbReference type="AlphaFoldDB" id="A0A9R0IAV9"/>
<dbReference type="Gene3D" id="1.20.1280.50">
    <property type="match status" value="1"/>
</dbReference>
<evidence type="ECO:0000313" key="3">
    <source>
        <dbReference type="Proteomes" id="UP000813463"/>
    </source>
</evidence>
<evidence type="ECO:0000313" key="4">
    <source>
        <dbReference type="RefSeq" id="XP_021844729.2"/>
    </source>
</evidence>
<gene>
    <name evidence="4" type="primary">LOC110784586</name>
</gene>
<evidence type="ECO:0000256" key="1">
    <source>
        <dbReference type="SAM" id="MobiDB-lite"/>
    </source>
</evidence>
<name>A0A9R0IAV9_SPIOL</name>
<dbReference type="InterPro" id="IPR001810">
    <property type="entry name" value="F-box_dom"/>
</dbReference>
<dbReference type="PANTHER" id="PTHR31348">
    <property type="entry name" value="EID1-LIKE F-BOX PROTEIN 2-RELATED"/>
    <property type="match status" value="1"/>
</dbReference>
<proteinExistence type="predicted"/>
<sequence length="295" mass="32976">MNKAIKRAYPCPTGHESDSEAAPESRILNEEILLLVFGYIKWDLKTVCATARVSRKFRAVSKRILWRAMCNFRAPRMVAALSHGLPGSRIGGGWHALAKLMFFCCGCQPSPNLRLKVTLPGHFVNEARFSKTSGLSFLTKRCRGDLLYVSDPCEHPMGEGKDDLGIYRGVFRGFMRSKTRACLIGRQVQLEERVRCPYCGARVWSMTSAKLVPKTAAKRLGTNQGGLEYFVCINGHMYGACCLVPLTSDEDVIDDERYDDDDGEIDGADHHHNNYNHHHSSNGTFGPQNGDLSRF</sequence>